<evidence type="ECO:0000256" key="12">
    <source>
        <dbReference type="HAMAP-Rule" id="MF_00176"/>
    </source>
</evidence>
<evidence type="ECO:0000313" key="14">
    <source>
        <dbReference type="EMBL" id="GGA17122.1"/>
    </source>
</evidence>
<dbReference type="InterPro" id="IPR006195">
    <property type="entry name" value="aa-tRNA-synth_II"/>
</dbReference>
<reference evidence="15" key="1">
    <citation type="journal article" date="2019" name="Int. J. Syst. Evol. Microbiol.">
        <title>The Global Catalogue of Microorganisms (GCM) 10K type strain sequencing project: providing services to taxonomists for standard genome sequencing and annotation.</title>
        <authorList>
            <consortium name="The Broad Institute Genomics Platform"/>
            <consortium name="The Broad Institute Genome Sequencing Center for Infectious Disease"/>
            <person name="Wu L."/>
            <person name="Ma J."/>
        </authorList>
    </citation>
    <scope>NUCLEOTIDE SEQUENCE [LARGE SCALE GENOMIC DNA]</scope>
    <source>
        <strain evidence="15">CGMCC 1.15439</strain>
    </source>
</reference>
<comment type="domain">
    <text evidence="12">Consists of two distinct domains, a catalytic core and a N-terminal extension that is involved in tRNA binding.</text>
</comment>
<dbReference type="NCBIfam" id="TIGR00414">
    <property type="entry name" value="serS"/>
    <property type="match status" value="1"/>
</dbReference>
<dbReference type="GO" id="GO:0016874">
    <property type="term" value="F:ligase activity"/>
    <property type="evidence" value="ECO:0007669"/>
    <property type="project" value="UniProtKB-KW"/>
</dbReference>
<evidence type="ECO:0000256" key="10">
    <source>
        <dbReference type="ARBA" id="ARBA00047929"/>
    </source>
</evidence>
<sequence>MLDPALLRSRLAETAARLKETRGFTLDVAAVETLESQRKQLSTETQELQNLRNTRSKAIGQAKAKGEDVAPLMAEVAGIGDKLKANEHALAEVQAKLNDIALGIPNVPHESVPLGSDESHNQEITRWGTPRQFDFAVKDHVDLGERHGWLDGETGAKLSGARFTVMRGQLAQLHRALAQFMLDLHTHEHGYLECNVPLLVNADTMQGTGQLPKFEEDLFATQVGETKRYLIPTAEVSLTNLVRDTIQDVDTLPLRLTAHTPCFRAEAGSYGRDVRGMIRQHQFEKVEMVQITRAEDSFAQLEEMVGHAETVLQKLGLPYRKVLLCGGDMGFTATKTYDLEVWLPSQNTYREISSCSNCTDFQARRMQARVRNPETNKPELVHTLNGSGLAIGRTLIAVMENYQNADGSITVPEALRHYMHGAENIA</sequence>
<feature type="binding site" evidence="12">
    <location>
        <begin position="351"/>
        <end position="354"/>
    </location>
    <ligand>
        <name>ATP</name>
        <dbReference type="ChEBI" id="CHEBI:30616"/>
    </ligand>
</feature>
<dbReference type="Proteomes" id="UP000620046">
    <property type="component" value="Unassembled WGS sequence"/>
</dbReference>
<evidence type="ECO:0000256" key="4">
    <source>
        <dbReference type="ARBA" id="ARBA00022490"/>
    </source>
</evidence>
<evidence type="ECO:0000256" key="11">
    <source>
        <dbReference type="ARBA" id="ARBA00048823"/>
    </source>
</evidence>
<dbReference type="Pfam" id="PF02403">
    <property type="entry name" value="Seryl_tRNA_N"/>
    <property type="match status" value="1"/>
</dbReference>
<comment type="caution">
    <text evidence="12">Lacks conserved residue(s) required for the propagation of feature annotation.</text>
</comment>
<dbReference type="SUPFAM" id="SSF55681">
    <property type="entry name" value="Class II aaRS and biotin synthetases"/>
    <property type="match status" value="1"/>
</dbReference>
<evidence type="ECO:0000313" key="15">
    <source>
        <dbReference type="Proteomes" id="UP000620046"/>
    </source>
</evidence>
<evidence type="ECO:0000256" key="7">
    <source>
        <dbReference type="ARBA" id="ARBA00022840"/>
    </source>
</evidence>
<keyword evidence="6 12" id="KW-0547">Nucleotide-binding</keyword>
<evidence type="ECO:0000256" key="1">
    <source>
        <dbReference type="ARBA" id="ARBA00004496"/>
    </source>
</evidence>
<dbReference type="InterPro" id="IPR002314">
    <property type="entry name" value="aa-tRNA-synt_IIb"/>
</dbReference>
<dbReference type="EMBL" id="BMJA01000001">
    <property type="protein sequence ID" value="GGA17122.1"/>
    <property type="molecule type" value="Genomic_DNA"/>
</dbReference>
<dbReference type="EC" id="6.1.1.11" evidence="12"/>
<evidence type="ECO:0000256" key="5">
    <source>
        <dbReference type="ARBA" id="ARBA00022598"/>
    </source>
</evidence>
<keyword evidence="9 12" id="KW-0030">Aminoacyl-tRNA synthetase</keyword>
<keyword evidence="15" id="KW-1185">Reference proteome</keyword>
<comment type="subunit">
    <text evidence="12">Homodimer. The tRNA molecule binds across the dimer.</text>
</comment>
<dbReference type="InterPro" id="IPR010978">
    <property type="entry name" value="tRNA-bd_arm"/>
</dbReference>
<keyword evidence="4 12" id="KW-0963">Cytoplasm</keyword>
<protein>
    <recommendedName>
        <fullName evidence="12">Serine--tRNA ligase</fullName>
        <ecNumber evidence="12">6.1.1.11</ecNumber>
    </recommendedName>
    <alternativeName>
        <fullName evidence="12">Seryl-tRNA synthetase</fullName>
        <shortName evidence="12">SerRS</shortName>
    </alternativeName>
    <alternativeName>
        <fullName evidence="12">Seryl-tRNA(Ser/Sec) synthetase</fullName>
    </alternativeName>
</protein>
<comment type="similarity">
    <text evidence="3 12">Belongs to the class-II aminoacyl-tRNA synthetase family. Type-1 seryl-tRNA synthetase subfamily.</text>
</comment>
<comment type="catalytic activity">
    <reaction evidence="11 12">
        <text>tRNA(Ser) + L-serine + ATP = L-seryl-tRNA(Ser) + AMP + diphosphate + H(+)</text>
        <dbReference type="Rhea" id="RHEA:12292"/>
        <dbReference type="Rhea" id="RHEA-COMP:9669"/>
        <dbReference type="Rhea" id="RHEA-COMP:9703"/>
        <dbReference type="ChEBI" id="CHEBI:15378"/>
        <dbReference type="ChEBI" id="CHEBI:30616"/>
        <dbReference type="ChEBI" id="CHEBI:33019"/>
        <dbReference type="ChEBI" id="CHEBI:33384"/>
        <dbReference type="ChEBI" id="CHEBI:78442"/>
        <dbReference type="ChEBI" id="CHEBI:78533"/>
        <dbReference type="ChEBI" id="CHEBI:456215"/>
        <dbReference type="EC" id="6.1.1.11"/>
    </reaction>
</comment>
<evidence type="ECO:0000256" key="2">
    <source>
        <dbReference type="ARBA" id="ARBA00005045"/>
    </source>
</evidence>
<comment type="caution">
    <text evidence="14">The sequence shown here is derived from an EMBL/GenBank/DDBJ whole genome shotgun (WGS) entry which is preliminary data.</text>
</comment>
<dbReference type="PANTHER" id="PTHR43697">
    <property type="entry name" value="SERYL-TRNA SYNTHETASE"/>
    <property type="match status" value="1"/>
</dbReference>
<feature type="domain" description="Aminoacyl-transfer RNA synthetases class-II family profile" evidence="13">
    <location>
        <begin position="139"/>
        <end position="412"/>
    </location>
</feature>
<dbReference type="InterPro" id="IPR042103">
    <property type="entry name" value="SerRS_1_N_sf"/>
</dbReference>
<dbReference type="SUPFAM" id="SSF46589">
    <property type="entry name" value="tRNA-binding arm"/>
    <property type="match status" value="1"/>
</dbReference>
<evidence type="ECO:0000256" key="8">
    <source>
        <dbReference type="ARBA" id="ARBA00022917"/>
    </source>
</evidence>
<evidence type="ECO:0000256" key="3">
    <source>
        <dbReference type="ARBA" id="ARBA00010728"/>
    </source>
</evidence>
<comment type="catalytic activity">
    <reaction evidence="10 12">
        <text>tRNA(Sec) + L-serine + ATP = L-seryl-tRNA(Sec) + AMP + diphosphate + H(+)</text>
        <dbReference type="Rhea" id="RHEA:42580"/>
        <dbReference type="Rhea" id="RHEA-COMP:9742"/>
        <dbReference type="Rhea" id="RHEA-COMP:10128"/>
        <dbReference type="ChEBI" id="CHEBI:15378"/>
        <dbReference type="ChEBI" id="CHEBI:30616"/>
        <dbReference type="ChEBI" id="CHEBI:33019"/>
        <dbReference type="ChEBI" id="CHEBI:33384"/>
        <dbReference type="ChEBI" id="CHEBI:78442"/>
        <dbReference type="ChEBI" id="CHEBI:78533"/>
        <dbReference type="ChEBI" id="CHEBI:456215"/>
        <dbReference type="EC" id="6.1.1.11"/>
    </reaction>
</comment>
<keyword evidence="5 12" id="KW-0436">Ligase</keyword>
<feature type="binding site" evidence="12">
    <location>
        <begin position="264"/>
        <end position="266"/>
    </location>
    <ligand>
        <name>ATP</name>
        <dbReference type="ChEBI" id="CHEBI:30616"/>
    </ligand>
</feature>
<dbReference type="PANTHER" id="PTHR43697:SF1">
    <property type="entry name" value="SERINE--TRNA LIGASE"/>
    <property type="match status" value="1"/>
</dbReference>
<dbReference type="PRINTS" id="PR00981">
    <property type="entry name" value="TRNASYNTHSER"/>
</dbReference>
<dbReference type="InterPro" id="IPR033729">
    <property type="entry name" value="SerRS_core"/>
</dbReference>
<name>A0ABQ1FKV3_9GAMM</name>
<evidence type="ECO:0000256" key="9">
    <source>
        <dbReference type="ARBA" id="ARBA00023146"/>
    </source>
</evidence>
<dbReference type="Gene3D" id="1.10.287.40">
    <property type="entry name" value="Serine-tRNA synthetase, tRNA binding domain"/>
    <property type="match status" value="1"/>
</dbReference>
<comment type="subcellular location">
    <subcellularLocation>
        <location evidence="1 12">Cytoplasm</location>
    </subcellularLocation>
</comment>
<dbReference type="RefSeq" id="WP_188792328.1">
    <property type="nucleotide sequence ID" value="NZ_BMJA01000001.1"/>
</dbReference>
<accession>A0ABQ1FKV3</accession>
<feature type="binding site" evidence="12">
    <location>
        <position position="287"/>
    </location>
    <ligand>
        <name>L-serine</name>
        <dbReference type="ChEBI" id="CHEBI:33384"/>
    </ligand>
</feature>
<feature type="binding site" evidence="12">
    <location>
        <begin position="233"/>
        <end position="235"/>
    </location>
    <ligand>
        <name>L-serine</name>
        <dbReference type="ChEBI" id="CHEBI:33384"/>
    </ligand>
</feature>
<dbReference type="PROSITE" id="PS50862">
    <property type="entry name" value="AA_TRNA_LIGASE_II"/>
    <property type="match status" value="1"/>
</dbReference>
<gene>
    <name evidence="12 14" type="primary">serS</name>
    <name evidence="14" type="ORF">GCM10010981_01060</name>
</gene>
<dbReference type="HAMAP" id="MF_00176">
    <property type="entry name" value="Ser_tRNA_synth_type1"/>
    <property type="match status" value="1"/>
</dbReference>
<keyword evidence="8 12" id="KW-0648">Protein biosynthesis</keyword>
<comment type="pathway">
    <text evidence="2 12">Aminoacyl-tRNA biosynthesis; selenocysteinyl-tRNA(Sec) biosynthesis; L-seryl-tRNA(Sec) from L-serine and tRNA(Sec): step 1/1.</text>
</comment>
<dbReference type="InterPro" id="IPR015866">
    <property type="entry name" value="Ser-tRNA-synth_1_N"/>
</dbReference>
<dbReference type="Pfam" id="PF00587">
    <property type="entry name" value="tRNA-synt_2b"/>
    <property type="match status" value="1"/>
</dbReference>
<evidence type="ECO:0000256" key="6">
    <source>
        <dbReference type="ARBA" id="ARBA00022741"/>
    </source>
</evidence>
<organism evidence="14 15">
    <name type="scientific">Dyella nitratireducens</name>
    <dbReference type="NCBI Taxonomy" id="1849580"/>
    <lineage>
        <taxon>Bacteria</taxon>
        <taxon>Pseudomonadati</taxon>
        <taxon>Pseudomonadota</taxon>
        <taxon>Gammaproteobacteria</taxon>
        <taxon>Lysobacterales</taxon>
        <taxon>Rhodanobacteraceae</taxon>
        <taxon>Dyella</taxon>
    </lineage>
</organism>
<dbReference type="InterPro" id="IPR045864">
    <property type="entry name" value="aa-tRNA-synth_II/BPL/LPL"/>
</dbReference>
<dbReference type="CDD" id="cd00770">
    <property type="entry name" value="SerRS_core"/>
    <property type="match status" value="1"/>
</dbReference>
<dbReference type="InterPro" id="IPR002317">
    <property type="entry name" value="Ser-tRNA-ligase_type_1"/>
</dbReference>
<comment type="function">
    <text evidence="12">Catalyzes the attachment of serine to tRNA(Ser). Is also able to aminoacylate tRNA(Sec) with serine, to form the misacylated tRNA L-seryl-tRNA(Sec), which will be further converted into selenocysteinyl-tRNA(Sec).</text>
</comment>
<dbReference type="PIRSF" id="PIRSF001529">
    <property type="entry name" value="Ser-tRNA-synth_IIa"/>
    <property type="match status" value="1"/>
</dbReference>
<evidence type="ECO:0000259" key="13">
    <source>
        <dbReference type="PROSITE" id="PS50862"/>
    </source>
</evidence>
<dbReference type="Gene3D" id="3.30.930.10">
    <property type="entry name" value="Bira Bifunctional Protein, Domain 2"/>
    <property type="match status" value="1"/>
</dbReference>
<keyword evidence="7 12" id="KW-0067">ATP-binding</keyword>
<proteinExistence type="inferred from homology"/>
<feature type="binding site" evidence="12">
    <location>
        <position position="387"/>
    </location>
    <ligand>
        <name>L-serine</name>
        <dbReference type="ChEBI" id="CHEBI:33384"/>
    </ligand>
</feature>